<dbReference type="AlphaFoldDB" id="A0A0C9Y2D9"/>
<organism evidence="1 2">
    <name type="scientific">Laccaria amethystina LaAM-08-1</name>
    <dbReference type="NCBI Taxonomy" id="1095629"/>
    <lineage>
        <taxon>Eukaryota</taxon>
        <taxon>Fungi</taxon>
        <taxon>Dikarya</taxon>
        <taxon>Basidiomycota</taxon>
        <taxon>Agaricomycotina</taxon>
        <taxon>Agaricomycetes</taxon>
        <taxon>Agaricomycetidae</taxon>
        <taxon>Agaricales</taxon>
        <taxon>Agaricineae</taxon>
        <taxon>Hydnangiaceae</taxon>
        <taxon>Laccaria</taxon>
    </lineage>
</organism>
<dbReference type="STRING" id="1095629.A0A0C9Y2D9"/>
<reference evidence="1 2" key="1">
    <citation type="submission" date="2014-04" db="EMBL/GenBank/DDBJ databases">
        <authorList>
            <consortium name="DOE Joint Genome Institute"/>
            <person name="Kuo A."/>
            <person name="Kohler A."/>
            <person name="Nagy L.G."/>
            <person name="Floudas D."/>
            <person name="Copeland A."/>
            <person name="Barry K.W."/>
            <person name="Cichocki N."/>
            <person name="Veneault-Fourrey C."/>
            <person name="LaButti K."/>
            <person name="Lindquist E.A."/>
            <person name="Lipzen A."/>
            <person name="Lundell T."/>
            <person name="Morin E."/>
            <person name="Murat C."/>
            <person name="Sun H."/>
            <person name="Tunlid A."/>
            <person name="Henrissat B."/>
            <person name="Grigoriev I.V."/>
            <person name="Hibbett D.S."/>
            <person name="Martin F."/>
            <person name="Nordberg H.P."/>
            <person name="Cantor M.N."/>
            <person name="Hua S.X."/>
        </authorList>
    </citation>
    <scope>NUCLEOTIDE SEQUENCE [LARGE SCALE GENOMIC DNA]</scope>
    <source>
        <strain evidence="1 2">LaAM-08-1</strain>
    </source>
</reference>
<dbReference type="SUPFAM" id="SSF48371">
    <property type="entry name" value="ARM repeat"/>
    <property type="match status" value="1"/>
</dbReference>
<evidence type="ECO:0000313" key="2">
    <source>
        <dbReference type="Proteomes" id="UP000054477"/>
    </source>
</evidence>
<dbReference type="OrthoDB" id="10672248at2759"/>
<evidence type="ECO:0000313" key="1">
    <source>
        <dbReference type="EMBL" id="KIK02258.1"/>
    </source>
</evidence>
<accession>A0A0C9Y2D9</accession>
<dbReference type="Proteomes" id="UP000054477">
    <property type="component" value="Unassembled WGS sequence"/>
</dbReference>
<proteinExistence type="predicted"/>
<dbReference type="EMBL" id="KN838595">
    <property type="protein sequence ID" value="KIK02258.1"/>
    <property type="molecule type" value="Genomic_DNA"/>
</dbReference>
<protein>
    <submittedName>
        <fullName evidence="1">Uncharacterized protein</fullName>
    </submittedName>
</protein>
<name>A0A0C9Y2D9_9AGAR</name>
<dbReference type="HOGENOM" id="CLU_1354814_0_0_1"/>
<keyword evidence="2" id="KW-1185">Reference proteome</keyword>
<dbReference type="InterPro" id="IPR016024">
    <property type="entry name" value="ARM-type_fold"/>
</dbReference>
<sequence length="202" mass="22680">MSYRTVQSTKQCLHSYWQQSLVMFTEDRAPERVFDKCYERLEAADFLLRQWTALCFAQMWDDDDIKVYGVDRGTQDKLIAMLSDDSAEVQSPALYALGTGVSNTLRRTSSFANALKSLANGIAFPSSLDDGRASPTISTHVHFQSEVADISRPPSPNLNVAQYASPYSRPVTHREVTAIVTKRHIGEPLLHLEAHMICEVKL</sequence>
<reference evidence="2" key="2">
    <citation type="submission" date="2015-01" db="EMBL/GenBank/DDBJ databases">
        <title>Evolutionary Origins and Diversification of the Mycorrhizal Mutualists.</title>
        <authorList>
            <consortium name="DOE Joint Genome Institute"/>
            <consortium name="Mycorrhizal Genomics Consortium"/>
            <person name="Kohler A."/>
            <person name="Kuo A."/>
            <person name="Nagy L.G."/>
            <person name="Floudas D."/>
            <person name="Copeland A."/>
            <person name="Barry K.W."/>
            <person name="Cichocki N."/>
            <person name="Veneault-Fourrey C."/>
            <person name="LaButti K."/>
            <person name="Lindquist E.A."/>
            <person name="Lipzen A."/>
            <person name="Lundell T."/>
            <person name="Morin E."/>
            <person name="Murat C."/>
            <person name="Riley R."/>
            <person name="Ohm R."/>
            <person name="Sun H."/>
            <person name="Tunlid A."/>
            <person name="Henrissat B."/>
            <person name="Grigoriev I.V."/>
            <person name="Hibbett D.S."/>
            <person name="Martin F."/>
        </authorList>
    </citation>
    <scope>NUCLEOTIDE SEQUENCE [LARGE SCALE GENOMIC DNA]</scope>
    <source>
        <strain evidence="2">LaAM-08-1</strain>
    </source>
</reference>
<gene>
    <name evidence="1" type="ORF">K443DRAFT_6304</name>
</gene>